<sequence>MTVATVARITRTPLALLDGGEKAKRLPKGDCAKQKKEQSESISVVLASEFELFTVPLRVMLFIRCPLRSATDNWRVYHPFTDSFDYRNHRIFRQSFSKAVIVPDTGQSRLWQAGDAERRPFKKRVFRFWAAWQCIYMTSNTLSLLQCRTELCQAWRDSRAVQGRFFVIWGSLKEKIDFSIEQFCARNP</sequence>
<name>C0EJ23_9FIRM</name>
<dbReference type="AlphaFoldDB" id="C0EJ23"/>
<accession>C0EJ23</accession>
<gene>
    <name evidence="1" type="ORF">CLOSTMETH_03869</name>
</gene>
<evidence type="ECO:0000313" key="1">
    <source>
        <dbReference type="EMBL" id="EEG28488.1"/>
    </source>
</evidence>
<dbReference type="EMBL" id="ACEC01000136">
    <property type="protein sequence ID" value="EEG28488.1"/>
    <property type="molecule type" value="Genomic_DNA"/>
</dbReference>
<dbReference type="Proteomes" id="UP000003340">
    <property type="component" value="Unassembled WGS sequence"/>
</dbReference>
<protein>
    <submittedName>
        <fullName evidence="1">Uncharacterized protein</fullName>
    </submittedName>
</protein>
<comment type="caution">
    <text evidence="1">The sequence shown here is derived from an EMBL/GenBank/DDBJ whole genome shotgun (WGS) entry which is preliminary data.</text>
</comment>
<dbReference type="STRING" id="537013.CLOSTMETH_03869"/>
<evidence type="ECO:0000313" key="2">
    <source>
        <dbReference type="Proteomes" id="UP000003340"/>
    </source>
</evidence>
<reference evidence="1 2" key="2">
    <citation type="submission" date="2009-02" db="EMBL/GenBank/DDBJ databases">
        <title>Draft genome sequence of Clostridium methylpentosum (DSM 5476).</title>
        <authorList>
            <person name="Sudarsanam P."/>
            <person name="Ley R."/>
            <person name="Guruge J."/>
            <person name="Turnbaugh P.J."/>
            <person name="Mahowald M."/>
            <person name="Liep D."/>
            <person name="Gordon J."/>
        </authorList>
    </citation>
    <scope>NUCLEOTIDE SEQUENCE [LARGE SCALE GENOMIC DNA]</scope>
    <source>
        <strain evidence="1 2">DSM 5476</strain>
    </source>
</reference>
<dbReference type="HOGENOM" id="CLU_1438803_0_0_9"/>
<organism evidence="1 2">
    <name type="scientific">[Clostridium] methylpentosum DSM 5476</name>
    <dbReference type="NCBI Taxonomy" id="537013"/>
    <lineage>
        <taxon>Bacteria</taxon>
        <taxon>Bacillati</taxon>
        <taxon>Bacillota</taxon>
        <taxon>Clostridia</taxon>
        <taxon>Eubacteriales</taxon>
        <taxon>Oscillospiraceae</taxon>
        <taxon>Oscillospiraceae incertae sedis</taxon>
    </lineage>
</organism>
<proteinExistence type="predicted"/>
<reference evidence="1 2" key="1">
    <citation type="submission" date="2009-01" db="EMBL/GenBank/DDBJ databases">
        <authorList>
            <person name="Fulton L."/>
            <person name="Clifton S."/>
            <person name="Fulton B."/>
            <person name="Xu J."/>
            <person name="Minx P."/>
            <person name="Pepin K.H."/>
            <person name="Johnson M."/>
            <person name="Bhonagiri V."/>
            <person name="Nash W.E."/>
            <person name="Mardis E.R."/>
            <person name="Wilson R.K."/>
        </authorList>
    </citation>
    <scope>NUCLEOTIDE SEQUENCE [LARGE SCALE GENOMIC DNA]</scope>
    <source>
        <strain evidence="1 2">DSM 5476</strain>
    </source>
</reference>
<keyword evidence="2" id="KW-1185">Reference proteome</keyword>